<evidence type="ECO:0000256" key="5">
    <source>
        <dbReference type="ARBA" id="ARBA00023136"/>
    </source>
</evidence>
<comment type="caution">
    <text evidence="8">The sequence shown here is derived from an EMBL/GenBank/DDBJ whole genome shotgun (WGS) entry which is preliminary data.</text>
</comment>
<dbReference type="InterPro" id="IPR017850">
    <property type="entry name" value="Alkaline_phosphatase_core_sf"/>
</dbReference>
<feature type="transmembrane region" description="Helical" evidence="6">
    <location>
        <begin position="60"/>
        <end position="86"/>
    </location>
</feature>
<evidence type="ECO:0000313" key="8">
    <source>
        <dbReference type="EMBL" id="PSL23547.1"/>
    </source>
</evidence>
<dbReference type="Proteomes" id="UP000241964">
    <property type="component" value="Unassembled WGS sequence"/>
</dbReference>
<dbReference type="OrthoDB" id="9777768at2"/>
<keyword evidence="2" id="KW-1003">Cell membrane</keyword>
<gene>
    <name evidence="8" type="ORF">CLV60_116103</name>
</gene>
<keyword evidence="5 6" id="KW-0472">Membrane</keyword>
<dbReference type="InterPro" id="IPR000917">
    <property type="entry name" value="Sulfatase_N"/>
</dbReference>
<comment type="subcellular location">
    <subcellularLocation>
        <location evidence="1">Cell membrane</location>
        <topology evidence="1">Multi-pass membrane protein</topology>
    </subcellularLocation>
</comment>
<keyword evidence="8" id="KW-0808">Transferase</keyword>
<accession>A0A2P8FPC0</accession>
<dbReference type="PANTHER" id="PTHR47371">
    <property type="entry name" value="LIPOTEICHOIC ACID SYNTHASE"/>
    <property type="match status" value="1"/>
</dbReference>
<evidence type="ECO:0000256" key="2">
    <source>
        <dbReference type="ARBA" id="ARBA00022475"/>
    </source>
</evidence>
<evidence type="ECO:0000256" key="3">
    <source>
        <dbReference type="ARBA" id="ARBA00022692"/>
    </source>
</evidence>
<dbReference type="Gene3D" id="3.40.720.10">
    <property type="entry name" value="Alkaline Phosphatase, subunit A"/>
    <property type="match status" value="1"/>
</dbReference>
<keyword evidence="3 6" id="KW-0812">Transmembrane</keyword>
<dbReference type="EMBL" id="PYAS01000016">
    <property type="protein sequence ID" value="PSL23547.1"/>
    <property type="molecule type" value="Genomic_DNA"/>
</dbReference>
<evidence type="ECO:0000256" key="6">
    <source>
        <dbReference type="SAM" id="Phobius"/>
    </source>
</evidence>
<dbReference type="GO" id="GO:0005886">
    <property type="term" value="C:plasma membrane"/>
    <property type="evidence" value="ECO:0007669"/>
    <property type="project" value="UniProtKB-SubCell"/>
</dbReference>
<dbReference type="Gene3D" id="3.30.1120.80">
    <property type="match status" value="1"/>
</dbReference>
<dbReference type="PANTHER" id="PTHR47371:SF3">
    <property type="entry name" value="PHOSPHOGLYCEROL TRANSFERASE I"/>
    <property type="match status" value="1"/>
</dbReference>
<feature type="transmembrane region" description="Helical" evidence="6">
    <location>
        <begin position="98"/>
        <end position="122"/>
    </location>
</feature>
<dbReference type="Pfam" id="PF00884">
    <property type="entry name" value="Sulfatase"/>
    <property type="match status" value="1"/>
</dbReference>
<keyword evidence="4 6" id="KW-1133">Transmembrane helix</keyword>
<protein>
    <submittedName>
        <fullName evidence="8">Phosphoglycerol transferase MdoB-like AlkP superfamily enzyme</fullName>
    </submittedName>
</protein>
<keyword evidence="9" id="KW-1185">Reference proteome</keyword>
<dbReference type="AlphaFoldDB" id="A0A2P8FPC0"/>
<dbReference type="GO" id="GO:0016740">
    <property type="term" value="F:transferase activity"/>
    <property type="evidence" value="ECO:0007669"/>
    <property type="project" value="UniProtKB-KW"/>
</dbReference>
<feature type="transmembrane region" description="Helical" evidence="6">
    <location>
        <begin position="156"/>
        <end position="176"/>
    </location>
</feature>
<feature type="domain" description="Sulfatase N-terminal" evidence="7">
    <location>
        <begin position="289"/>
        <end position="558"/>
    </location>
</feature>
<evidence type="ECO:0000313" key="9">
    <source>
        <dbReference type="Proteomes" id="UP000241964"/>
    </source>
</evidence>
<dbReference type="SUPFAM" id="SSF53649">
    <property type="entry name" value="Alkaline phosphatase-like"/>
    <property type="match status" value="1"/>
</dbReference>
<feature type="transmembrane region" description="Helical" evidence="6">
    <location>
        <begin position="20"/>
        <end position="40"/>
    </location>
</feature>
<reference evidence="8 9" key="1">
    <citation type="submission" date="2018-03" db="EMBL/GenBank/DDBJ databases">
        <title>Genomic Encyclopedia of Archaeal and Bacterial Type Strains, Phase II (KMG-II): from individual species to whole genera.</title>
        <authorList>
            <person name="Goeker M."/>
        </authorList>
    </citation>
    <scope>NUCLEOTIDE SEQUENCE [LARGE SCALE GENOMIC DNA]</scope>
    <source>
        <strain evidence="8 9">DSM 29057</strain>
    </source>
</reference>
<name>A0A2P8FPC0_9BACT</name>
<evidence type="ECO:0000256" key="4">
    <source>
        <dbReference type="ARBA" id="ARBA00022989"/>
    </source>
</evidence>
<evidence type="ECO:0000256" key="1">
    <source>
        <dbReference type="ARBA" id="ARBA00004651"/>
    </source>
</evidence>
<dbReference type="CDD" id="cd16015">
    <property type="entry name" value="LTA_synthase"/>
    <property type="match status" value="1"/>
</dbReference>
<evidence type="ECO:0000259" key="7">
    <source>
        <dbReference type="Pfam" id="PF00884"/>
    </source>
</evidence>
<feature type="transmembrane region" description="Helical" evidence="6">
    <location>
        <begin position="188"/>
        <end position="206"/>
    </location>
</feature>
<dbReference type="InterPro" id="IPR050448">
    <property type="entry name" value="OpgB/LTA_synthase_biosynth"/>
</dbReference>
<proteinExistence type="predicted"/>
<sequence length="648" mass="72763">MDSATQRVGTPSTVRSKSTFLSRPLIIALLLVCISMLTRITLMLKAGNGVDYSLTNMLGIFGIGLFYDILNSLYFLIPVMLLGWVTPTRYAGKMGSKIAAGILQFILVFLLLLNAVSEWVFWDEFGSRFNFIAVDYLVYTQEVVGNIRQSYPVETIIGVLLILAVLLTILVSRLSSRFAFGPMRFGRRSLVIGAYFLIVVTVFMTVDNRIRQFSRNVYVNELAGNGMYELFAAYLNNELDYNQFYIKLDDQQASSTIRSLVKTPESRFTDNKPFSIERDIVNTGAELHKNIILISVESLSADFLGSFGNTQGITPSLDSLARQSLLFTNLYATGTRTVRGLEALSICTPPTPGQSIVRRPRNEGLFSMGSVLQNKGYQTRFIYGGYGYFDNMGYFFGHNNYKVVDRTALSKKDIDYENIWGVADENLFELAAREIASASKTGKPVFAHIMTTSNHRPYTYPEGRIDIPSHTSREGAVKYTDFAIGQFIRNARNQPWFKNTLFIIVADHCASSAGKTDLPVNKYKIPLMMYAPGFIEPGVMPRLMSQIDIGPTVLGLLNFSYRSKFFGYDIFKLEPGRERAFVSTYQSLGYIKHDSLIVLKPQRIAATFTPNFTDGSTTPASQNTQLLDEAIAWYQSASFQFRNGLMKK</sequence>
<organism evidence="8 9">
    <name type="scientific">Dyadobacter jiangsuensis</name>
    <dbReference type="NCBI Taxonomy" id="1591085"/>
    <lineage>
        <taxon>Bacteria</taxon>
        <taxon>Pseudomonadati</taxon>
        <taxon>Bacteroidota</taxon>
        <taxon>Cytophagia</taxon>
        <taxon>Cytophagales</taxon>
        <taxon>Spirosomataceae</taxon>
        <taxon>Dyadobacter</taxon>
    </lineage>
</organism>